<reference evidence="1" key="1">
    <citation type="submission" date="2021-02" db="EMBL/GenBank/DDBJ databases">
        <authorList>
            <person name="Nowell W R."/>
        </authorList>
    </citation>
    <scope>NUCLEOTIDE SEQUENCE</scope>
</reference>
<dbReference type="AlphaFoldDB" id="A0A8S3E3S0"/>
<organism evidence="1 2">
    <name type="scientific">Rotaria magnacalcarata</name>
    <dbReference type="NCBI Taxonomy" id="392030"/>
    <lineage>
        <taxon>Eukaryota</taxon>
        <taxon>Metazoa</taxon>
        <taxon>Spiralia</taxon>
        <taxon>Gnathifera</taxon>
        <taxon>Rotifera</taxon>
        <taxon>Eurotatoria</taxon>
        <taxon>Bdelloidea</taxon>
        <taxon>Philodinida</taxon>
        <taxon>Philodinidae</taxon>
        <taxon>Rotaria</taxon>
    </lineage>
</organism>
<evidence type="ECO:0000313" key="1">
    <source>
        <dbReference type="EMBL" id="CAF5050340.1"/>
    </source>
</evidence>
<dbReference type="EMBL" id="CAJOBH010225931">
    <property type="protein sequence ID" value="CAF5050340.1"/>
    <property type="molecule type" value="Genomic_DNA"/>
</dbReference>
<dbReference type="Proteomes" id="UP000681967">
    <property type="component" value="Unassembled WGS sequence"/>
</dbReference>
<feature type="non-terminal residue" evidence="1">
    <location>
        <position position="1"/>
    </location>
</feature>
<proteinExistence type="predicted"/>
<evidence type="ECO:0000313" key="2">
    <source>
        <dbReference type="Proteomes" id="UP000681967"/>
    </source>
</evidence>
<comment type="caution">
    <text evidence="1">The sequence shown here is derived from an EMBL/GenBank/DDBJ whole genome shotgun (WGS) entry which is preliminary data.</text>
</comment>
<accession>A0A8S3E3S0</accession>
<protein>
    <submittedName>
        <fullName evidence="1">Uncharacterized protein</fullName>
    </submittedName>
</protein>
<sequence length="56" mass="6716">YVFSRLAFANTFYLLVLPELYGVSFVDKHHFYETPASPLWKIIYSHDFDLQIIIIY</sequence>
<gene>
    <name evidence="1" type="ORF">BYL167_LOCUS57996</name>
</gene>
<name>A0A8S3E3S0_9BILA</name>